<feature type="domain" description="DUF6534" evidence="3">
    <location>
        <begin position="154"/>
        <end position="239"/>
    </location>
</feature>
<dbReference type="InterPro" id="IPR045339">
    <property type="entry name" value="DUF6534"/>
</dbReference>
<keyword evidence="5" id="KW-1185">Reference proteome</keyword>
<dbReference type="PANTHER" id="PTHR40465:SF1">
    <property type="entry name" value="DUF6534 DOMAIN-CONTAINING PROTEIN"/>
    <property type="match status" value="1"/>
</dbReference>
<feature type="transmembrane region" description="Helical" evidence="2">
    <location>
        <begin position="108"/>
        <end position="133"/>
    </location>
</feature>
<dbReference type="OrthoDB" id="3183258at2759"/>
<feature type="transmembrane region" description="Helical" evidence="2">
    <location>
        <begin position="50"/>
        <end position="71"/>
    </location>
</feature>
<evidence type="ECO:0000259" key="3">
    <source>
        <dbReference type="Pfam" id="PF20152"/>
    </source>
</evidence>
<sequence length="327" mass="35794">MKSEAIQLAQYIAGPCLAGVFMNVMLYGVMLTQTFFYYSTYRRDAKWIKFYVGILFFADTLNSMFNMWWIYNVLVNNFGNIEAVTGIISGQVQLFYAWRLRKLSAPKWVVVCISALAVISCLGAIGTAINMAIKPLFVNFVHYKQIALTWLVSSAVCDVAIAGAITLQLKRSRTGHTHTDTVISRIIHITMSNGLLTATFALMDIISYLSTTSALHMAFNFVLCKLYGNSVLTTLNSRSILQSASDKEGMFQATSTSRSGEISGFGTKHSMNVSKISRTPAGGVVVNVETHEMVDAPRVTPNKAVDDWDDGSLGDVGDVGDTKAVAV</sequence>
<dbReference type="GeneID" id="36322529"/>
<accession>A0A1X6N1U5</accession>
<evidence type="ECO:0000313" key="5">
    <source>
        <dbReference type="Proteomes" id="UP000194127"/>
    </source>
</evidence>
<dbReference type="Proteomes" id="UP000194127">
    <property type="component" value="Unassembled WGS sequence"/>
</dbReference>
<feature type="transmembrane region" description="Helical" evidence="2">
    <location>
        <begin position="145"/>
        <end position="165"/>
    </location>
</feature>
<gene>
    <name evidence="4" type="ORF">POSPLADRAFT_1039671</name>
</gene>
<dbReference type="AlphaFoldDB" id="A0A1X6N1U5"/>
<dbReference type="EMBL" id="KZ110596">
    <property type="protein sequence ID" value="OSX62587.1"/>
    <property type="molecule type" value="Genomic_DNA"/>
</dbReference>
<proteinExistence type="predicted"/>
<evidence type="ECO:0000256" key="1">
    <source>
        <dbReference type="SAM" id="MobiDB-lite"/>
    </source>
</evidence>
<feature type="transmembrane region" description="Helical" evidence="2">
    <location>
        <begin position="186"/>
        <end position="209"/>
    </location>
</feature>
<keyword evidence="2" id="KW-1133">Transmembrane helix</keyword>
<protein>
    <recommendedName>
        <fullName evidence="3">DUF6534 domain-containing protein</fullName>
    </recommendedName>
</protein>
<dbReference type="PANTHER" id="PTHR40465">
    <property type="entry name" value="CHROMOSOME 1, WHOLE GENOME SHOTGUN SEQUENCE"/>
    <property type="match status" value="1"/>
</dbReference>
<feature type="region of interest" description="Disordered" evidence="1">
    <location>
        <begin position="298"/>
        <end position="327"/>
    </location>
</feature>
<keyword evidence="2" id="KW-0472">Membrane</keyword>
<evidence type="ECO:0000256" key="2">
    <source>
        <dbReference type="SAM" id="Phobius"/>
    </source>
</evidence>
<dbReference type="Pfam" id="PF20152">
    <property type="entry name" value="DUF6534"/>
    <property type="match status" value="1"/>
</dbReference>
<reference evidence="4 5" key="1">
    <citation type="submission" date="2017-04" db="EMBL/GenBank/DDBJ databases">
        <title>Genome Sequence of the Model Brown-Rot Fungus Postia placenta SB12.</title>
        <authorList>
            <consortium name="DOE Joint Genome Institute"/>
            <person name="Gaskell J."/>
            <person name="Kersten P."/>
            <person name="Larrondo L.F."/>
            <person name="Canessa P."/>
            <person name="Martinez D."/>
            <person name="Hibbett D."/>
            <person name="Schmoll M."/>
            <person name="Kubicek C.P."/>
            <person name="Martinez A.T."/>
            <person name="Yadav J."/>
            <person name="Master E."/>
            <person name="Magnuson J.K."/>
            <person name="James T."/>
            <person name="Yaver D."/>
            <person name="Berka R."/>
            <person name="Labutti K."/>
            <person name="Lipzen A."/>
            <person name="Aerts A."/>
            <person name="Barry K."/>
            <person name="Henrissat B."/>
            <person name="Blanchette R."/>
            <person name="Grigoriev I."/>
            <person name="Cullen D."/>
        </authorList>
    </citation>
    <scope>NUCLEOTIDE SEQUENCE [LARGE SCALE GENOMIC DNA]</scope>
    <source>
        <strain evidence="4 5">MAD-698-R-SB12</strain>
    </source>
</reference>
<dbReference type="STRING" id="670580.A0A1X6N1U5"/>
<dbReference type="RefSeq" id="XP_024339381.1">
    <property type="nucleotide sequence ID" value="XM_024477579.1"/>
</dbReference>
<feature type="transmembrane region" description="Helical" evidence="2">
    <location>
        <begin position="12"/>
        <end position="38"/>
    </location>
</feature>
<keyword evidence="2" id="KW-0812">Transmembrane</keyword>
<evidence type="ECO:0000313" key="4">
    <source>
        <dbReference type="EMBL" id="OSX62587.1"/>
    </source>
</evidence>
<organism evidence="4 5">
    <name type="scientific">Postia placenta MAD-698-R-SB12</name>
    <dbReference type="NCBI Taxonomy" id="670580"/>
    <lineage>
        <taxon>Eukaryota</taxon>
        <taxon>Fungi</taxon>
        <taxon>Dikarya</taxon>
        <taxon>Basidiomycota</taxon>
        <taxon>Agaricomycotina</taxon>
        <taxon>Agaricomycetes</taxon>
        <taxon>Polyporales</taxon>
        <taxon>Adustoporiaceae</taxon>
        <taxon>Rhodonia</taxon>
    </lineage>
</organism>
<name>A0A1X6N1U5_9APHY</name>